<dbReference type="Proteomes" id="UP001275932">
    <property type="component" value="Unassembled WGS sequence"/>
</dbReference>
<organism evidence="3 4">
    <name type="scientific">Intestinicryptomonas porci</name>
    <dbReference type="NCBI Taxonomy" id="2926320"/>
    <lineage>
        <taxon>Bacteria</taxon>
        <taxon>Pseudomonadati</taxon>
        <taxon>Verrucomicrobiota</taxon>
        <taxon>Opitutia</taxon>
        <taxon>Opitutales</taxon>
        <taxon>Intestinicryptomonaceae</taxon>
        <taxon>Intestinicryptomonas</taxon>
    </lineage>
</organism>
<name>A0ABU4WJX7_9BACT</name>
<gene>
    <name evidence="3" type="ORF">MOX91_06205</name>
</gene>
<evidence type="ECO:0000313" key="4">
    <source>
        <dbReference type="Proteomes" id="UP001275932"/>
    </source>
</evidence>
<keyword evidence="2" id="KW-0472">Membrane</keyword>
<keyword evidence="2" id="KW-0812">Transmembrane</keyword>
<proteinExistence type="predicted"/>
<sequence>MSEEVNIPTASNVQTPQASAPTVKISASSRPVDFGAPVAESKESSVMVLLDAVSAVVAISFAALVYIDNAFKLF</sequence>
<reference evidence="3 4" key="1">
    <citation type="submission" date="2022-03" db="EMBL/GenBank/DDBJ databases">
        <title>Novel taxa within the pig intestine.</title>
        <authorList>
            <person name="Wylensek D."/>
            <person name="Bishof K."/>
            <person name="Afrizal A."/>
            <person name="Clavel T."/>
        </authorList>
    </citation>
    <scope>NUCLEOTIDE SEQUENCE [LARGE SCALE GENOMIC DNA]</scope>
    <source>
        <strain evidence="3 4">CLA-KB-P66</strain>
    </source>
</reference>
<evidence type="ECO:0000256" key="1">
    <source>
        <dbReference type="SAM" id="MobiDB-lite"/>
    </source>
</evidence>
<feature type="transmembrane region" description="Helical" evidence="2">
    <location>
        <begin position="46"/>
        <end position="67"/>
    </location>
</feature>
<dbReference type="RefSeq" id="WP_370397215.1">
    <property type="nucleotide sequence ID" value="NZ_JALBUT010000006.1"/>
</dbReference>
<feature type="region of interest" description="Disordered" evidence="1">
    <location>
        <begin position="1"/>
        <end position="24"/>
    </location>
</feature>
<protein>
    <submittedName>
        <fullName evidence="3">Uncharacterized protein</fullName>
    </submittedName>
</protein>
<keyword evidence="2" id="KW-1133">Transmembrane helix</keyword>
<keyword evidence="4" id="KW-1185">Reference proteome</keyword>
<accession>A0ABU4WJX7</accession>
<evidence type="ECO:0000313" key="3">
    <source>
        <dbReference type="EMBL" id="MDX8415767.1"/>
    </source>
</evidence>
<evidence type="ECO:0000256" key="2">
    <source>
        <dbReference type="SAM" id="Phobius"/>
    </source>
</evidence>
<comment type="caution">
    <text evidence="3">The sequence shown here is derived from an EMBL/GenBank/DDBJ whole genome shotgun (WGS) entry which is preliminary data.</text>
</comment>
<dbReference type="EMBL" id="JALBUT010000006">
    <property type="protein sequence ID" value="MDX8415767.1"/>
    <property type="molecule type" value="Genomic_DNA"/>
</dbReference>
<feature type="compositionally biased region" description="Polar residues" evidence="1">
    <location>
        <begin position="8"/>
        <end position="24"/>
    </location>
</feature>